<dbReference type="EMBL" id="CAJVRM010000223">
    <property type="protein sequence ID" value="CAG8977555.1"/>
    <property type="molecule type" value="Genomic_DNA"/>
</dbReference>
<organism evidence="1 2">
    <name type="scientific">Hymenoscyphus albidus</name>
    <dbReference type="NCBI Taxonomy" id="595503"/>
    <lineage>
        <taxon>Eukaryota</taxon>
        <taxon>Fungi</taxon>
        <taxon>Dikarya</taxon>
        <taxon>Ascomycota</taxon>
        <taxon>Pezizomycotina</taxon>
        <taxon>Leotiomycetes</taxon>
        <taxon>Helotiales</taxon>
        <taxon>Helotiaceae</taxon>
        <taxon>Hymenoscyphus</taxon>
    </lineage>
</organism>
<sequence>MDEDMMVARPDGCRLGRRHNATWSFGSPPSSSAMMIDLADAFSPDGLQLKPFTVHDSIFPPFLEGFVFQTPIAQVQEWVFGMGHSPHIKWVSGCDSGTLFVHDIVSGQSGS</sequence>
<dbReference type="AlphaFoldDB" id="A0A9N9LLH9"/>
<dbReference type="Proteomes" id="UP000701801">
    <property type="component" value="Unassembled WGS sequence"/>
</dbReference>
<gene>
    <name evidence="1" type="ORF">HYALB_00012361</name>
</gene>
<accession>A0A9N9LLH9</accession>
<dbReference type="OrthoDB" id="10474039at2759"/>
<reference evidence="1" key="1">
    <citation type="submission" date="2021-07" db="EMBL/GenBank/DDBJ databases">
        <authorList>
            <person name="Durling M."/>
        </authorList>
    </citation>
    <scope>NUCLEOTIDE SEQUENCE</scope>
</reference>
<evidence type="ECO:0000313" key="1">
    <source>
        <dbReference type="EMBL" id="CAG8977555.1"/>
    </source>
</evidence>
<name>A0A9N9LLH9_9HELO</name>
<comment type="caution">
    <text evidence="1">The sequence shown here is derived from an EMBL/GenBank/DDBJ whole genome shotgun (WGS) entry which is preliminary data.</text>
</comment>
<keyword evidence="2" id="KW-1185">Reference proteome</keyword>
<proteinExistence type="predicted"/>
<evidence type="ECO:0000313" key="2">
    <source>
        <dbReference type="Proteomes" id="UP000701801"/>
    </source>
</evidence>
<protein>
    <submittedName>
        <fullName evidence="1">Uncharacterized protein</fullName>
    </submittedName>
</protein>